<proteinExistence type="predicted"/>
<sequence length="151" mass="17272">MSLVFVCGRKKHVRTRKRARPFQPEEPGDEDLLSFRSGSQPVSVQISACSAVVVDVVTCTEKSLQTKKAKKRRHRAISENAMSGACQIPNRWKNWLRRQKEIGLDSKTESEKEHRWDKDRFYQEGLSEVKGSALLTPSITNNSEMEAQILR</sequence>
<evidence type="ECO:0000313" key="2">
    <source>
        <dbReference type="WBParaSite" id="jg15997"/>
    </source>
</evidence>
<dbReference type="Proteomes" id="UP000887574">
    <property type="component" value="Unplaced"/>
</dbReference>
<protein>
    <submittedName>
        <fullName evidence="2">Uncharacterized protein</fullName>
    </submittedName>
</protein>
<evidence type="ECO:0000313" key="1">
    <source>
        <dbReference type="Proteomes" id="UP000887574"/>
    </source>
</evidence>
<keyword evidence="1" id="KW-1185">Reference proteome</keyword>
<accession>A0A915D701</accession>
<organism evidence="1 2">
    <name type="scientific">Ditylenchus dipsaci</name>
    <dbReference type="NCBI Taxonomy" id="166011"/>
    <lineage>
        <taxon>Eukaryota</taxon>
        <taxon>Metazoa</taxon>
        <taxon>Ecdysozoa</taxon>
        <taxon>Nematoda</taxon>
        <taxon>Chromadorea</taxon>
        <taxon>Rhabditida</taxon>
        <taxon>Tylenchina</taxon>
        <taxon>Tylenchomorpha</taxon>
        <taxon>Sphaerularioidea</taxon>
        <taxon>Anguinidae</taxon>
        <taxon>Anguininae</taxon>
        <taxon>Ditylenchus</taxon>
    </lineage>
</organism>
<dbReference type="WBParaSite" id="jg15997">
    <property type="protein sequence ID" value="jg15997"/>
    <property type="gene ID" value="jg15997"/>
</dbReference>
<name>A0A915D701_9BILA</name>
<reference evidence="2" key="1">
    <citation type="submission" date="2022-11" db="UniProtKB">
        <authorList>
            <consortium name="WormBaseParasite"/>
        </authorList>
    </citation>
    <scope>IDENTIFICATION</scope>
</reference>
<dbReference type="AlphaFoldDB" id="A0A915D701"/>